<keyword evidence="2" id="KW-1185">Reference proteome</keyword>
<dbReference type="EMBL" id="CP022983">
    <property type="protein sequence ID" value="ASV67955.1"/>
    <property type="molecule type" value="Genomic_DNA"/>
</dbReference>
<evidence type="ECO:0000313" key="2">
    <source>
        <dbReference type="Proteomes" id="UP000215137"/>
    </source>
</evidence>
<sequence length="131" mass="14778">MESLSYLPHKYPFLYVDRVVERDPMKWVKGYKNISNNEWFISESQKSMPSTLIIEAIGQIGAFVRIEKSEKYEILAGINGAQIHGSAYPGDKLDLYFEVTRIRNGLMKGKGIASVNGSVIVSIDEITTVYL</sequence>
<dbReference type="AlphaFoldDB" id="A0A248TIF7"/>
<dbReference type="InterPro" id="IPR013114">
    <property type="entry name" value="FabA_FabZ"/>
</dbReference>
<dbReference type="Gene3D" id="3.10.129.10">
    <property type="entry name" value="Hotdog Thioesterase"/>
    <property type="match status" value="1"/>
</dbReference>
<name>A0A248TIF7_9BACI</name>
<proteinExistence type="predicted"/>
<gene>
    <name evidence="1" type="ORF">CKF48_11935</name>
</gene>
<dbReference type="CDD" id="cd01288">
    <property type="entry name" value="FabZ"/>
    <property type="match status" value="1"/>
</dbReference>
<dbReference type="OrthoDB" id="9772788at2"/>
<dbReference type="KEGG" id="bko:CKF48_11935"/>
<dbReference type="PANTHER" id="PTHR30272:SF3">
    <property type="entry name" value="(3R)-HYDROXYMYRISTOYL-[ACYL CARRIER PROTEIN] DEHYDRATASE"/>
    <property type="match status" value="1"/>
</dbReference>
<dbReference type="Pfam" id="PF07977">
    <property type="entry name" value="FabA"/>
    <property type="match status" value="1"/>
</dbReference>
<dbReference type="RefSeq" id="WP_095371524.1">
    <property type="nucleotide sequence ID" value="NZ_CP022983.1"/>
</dbReference>
<evidence type="ECO:0000313" key="1">
    <source>
        <dbReference type="EMBL" id="ASV67955.1"/>
    </source>
</evidence>
<dbReference type="PANTHER" id="PTHR30272">
    <property type="entry name" value="3-HYDROXYACYL-[ACYL-CARRIER-PROTEIN] DEHYDRATASE"/>
    <property type="match status" value="1"/>
</dbReference>
<dbReference type="SUPFAM" id="SSF54637">
    <property type="entry name" value="Thioesterase/thiol ester dehydrase-isomerase"/>
    <property type="match status" value="1"/>
</dbReference>
<dbReference type="Proteomes" id="UP000215137">
    <property type="component" value="Chromosome"/>
</dbReference>
<protein>
    <submittedName>
        <fullName evidence="1">Beta-hydroxyacyl-ACP dehydratase</fullName>
    </submittedName>
</protein>
<dbReference type="InterPro" id="IPR029069">
    <property type="entry name" value="HotDog_dom_sf"/>
</dbReference>
<accession>A0A248TIF7</accession>
<organism evidence="1 2">
    <name type="scientific">Cytobacillus kochii</name>
    <dbReference type="NCBI Taxonomy" id="859143"/>
    <lineage>
        <taxon>Bacteria</taxon>
        <taxon>Bacillati</taxon>
        <taxon>Bacillota</taxon>
        <taxon>Bacilli</taxon>
        <taxon>Bacillales</taxon>
        <taxon>Bacillaceae</taxon>
        <taxon>Cytobacillus</taxon>
    </lineage>
</organism>
<reference evidence="1 2" key="1">
    <citation type="submission" date="2017-08" db="EMBL/GenBank/DDBJ databases">
        <title>Complete Genome Sequence of Bacillus kochii Oregon-R-modENCODE STRAIN BDGP4, isolated from Drosophila melanogaster gut.</title>
        <authorList>
            <person name="Wan K.H."/>
            <person name="Yu C."/>
            <person name="Park S."/>
            <person name="Hammonds A.S."/>
            <person name="Booth B.W."/>
            <person name="Celniker S.E."/>
        </authorList>
    </citation>
    <scope>NUCLEOTIDE SEQUENCE [LARGE SCALE GENOMIC DNA]</scope>
    <source>
        <strain evidence="1 2">BDGP4</strain>
    </source>
</reference>